<evidence type="ECO:0000256" key="1">
    <source>
        <dbReference type="ARBA" id="ARBA00007120"/>
    </source>
</evidence>
<evidence type="ECO:0008006" key="4">
    <source>
        <dbReference type="Google" id="ProtNLM"/>
    </source>
</evidence>
<gene>
    <name evidence="2" type="ORF">Pfl04_52560</name>
</gene>
<keyword evidence="3" id="KW-1185">Reference proteome</keyword>
<sequence length="151" mass="15656">MAIVVSSSAFGDGDEIPQRFTCDGADVSPPLEFSGIPVNSAELALVVEDPDAPGGTFTHWSMWGIDPSRSSLGEGEVPLGAVQGNNDFGRQGYGGPCPPPGRPHRYVFTVSALSEPHGLAPGASAAGFRRAMAGKALDSGSLTGLYGRRRR</sequence>
<organism evidence="2 3">
    <name type="scientific">Planosporangium flavigriseum</name>
    <dbReference type="NCBI Taxonomy" id="373681"/>
    <lineage>
        <taxon>Bacteria</taxon>
        <taxon>Bacillati</taxon>
        <taxon>Actinomycetota</taxon>
        <taxon>Actinomycetes</taxon>
        <taxon>Micromonosporales</taxon>
        <taxon>Micromonosporaceae</taxon>
        <taxon>Planosporangium</taxon>
    </lineage>
</organism>
<dbReference type="AlphaFoldDB" id="A0A8J3LRR9"/>
<comment type="caution">
    <text evidence="2">The sequence shown here is derived from an EMBL/GenBank/DDBJ whole genome shotgun (WGS) entry which is preliminary data.</text>
</comment>
<dbReference type="EMBL" id="BONU01000096">
    <property type="protein sequence ID" value="GIG76852.1"/>
    <property type="molecule type" value="Genomic_DNA"/>
</dbReference>
<dbReference type="NCBIfam" id="TIGR00481">
    <property type="entry name" value="YbhB/YbcL family Raf kinase inhibitor-like protein"/>
    <property type="match status" value="1"/>
</dbReference>
<evidence type="ECO:0000313" key="3">
    <source>
        <dbReference type="Proteomes" id="UP000653674"/>
    </source>
</evidence>
<accession>A0A8J3LRR9</accession>
<evidence type="ECO:0000313" key="2">
    <source>
        <dbReference type="EMBL" id="GIG76852.1"/>
    </source>
</evidence>
<protein>
    <recommendedName>
        <fullName evidence="4">YbhB/YbcL family Raf kinase inhibitor-like protein</fullName>
    </recommendedName>
</protein>
<dbReference type="SUPFAM" id="SSF49777">
    <property type="entry name" value="PEBP-like"/>
    <property type="match status" value="1"/>
</dbReference>
<dbReference type="InterPro" id="IPR008914">
    <property type="entry name" value="PEBP"/>
</dbReference>
<dbReference type="Proteomes" id="UP000653674">
    <property type="component" value="Unassembled WGS sequence"/>
</dbReference>
<proteinExistence type="inferred from homology"/>
<dbReference type="PANTHER" id="PTHR30289">
    <property type="entry name" value="UNCHARACTERIZED PROTEIN YBCL-RELATED"/>
    <property type="match status" value="1"/>
</dbReference>
<dbReference type="Pfam" id="PF01161">
    <property type="entry name" value="PBP"/>
    <property type="match status" value="1"/>
</dbReference>
<comment type="similarity">
    <text evidence="1">Belongs to the UPF0098 family.</text>
</comment>
<name>A0A8J3LRR9_9ACTN</name>
<dbReference type="CDD" id="cd00865">
    <property type="entry name" value="PEBP_bact_arch"/>
    <property type="match status" value="1"/>
</dbReference>
<dbReference type="InterPro" id="IPR036610">
    <property type="entry name" value="PEBP-like_sf"/>
</dbReference>
<dbReference type="InterPro" id="IPR005247">
    <property type="entry name" value="YbhB_YbcL/LppC-like"/>
</dbReference>
<dbReference type="PANTHER" id="PTHR30289:SF1">
    <property type="entry name" value="PEBP (PHOSPHATIDYLETHANOLAMINE-BINDING PROTEIN) FAMILY PROTEIN"/>
    <property type="match status" value="1"/>
</dbReference>
<dbReference type="Gene3D" id="3.90.280.10">
    <property type="entry name" value="PEBP-like"/>
    <property type="match status" value="1"/>
</dbReference>
<reference evidence="2" key="1">
    <citation type="submission" date="2021-01" db="EMBL/GenBank/DDBJ databases">
        <title>Whole genome shotgun sequence of Planosporangium flavigriseum NBRC 105377.</title>
        <authorList>
            <person name="Komaki H."/>
            <person name="Tamura T."/>
        </authorList>
    </citation>
    <scope>NUCLEOTIDE SEQUENCE</scope>
    <source>
        <strain evidence="2">NBRC 105377</strain>
    </source>
</reference>
<dbReference type="RefSeq" id="WP_168080203.1">
    <property type="nucleotide sequence ID" value="NZ_BAAAQJ010000007.1"/>
</dbReference>